<dbReference type="InterPro" id="IPR009078">
    <property type="entry name" value="Ferritin-like_SF"/>
</dbReference>
<dbReference type="Pfam" id="PF13668">
    <property type="entry name" value="Ferritin_2"/>
    <property type="match status" value="1"/>
</dbReference>
<evidence type="ECO:0000313" key="3">
    <source>
        <dbReference type="Proteomes" id="UP000321204"/>
    </source>
</evidence>
<dbReference type="KEGG" id="fgg:FSB75_07425"/>
<organism evidence="2 3">
    <name type="scientific">Flavisolibacter ginsenosidimutans</name>
    <dbReference type="NCBI Taxonomy" id="661481"/>
    <lineage>
        <taxon>Bacteria</taxon>
        <taxon>Pseudomonadati</taxon>
        <taxon>Bacteroidota</taxon>
        <taxon>Chitinophagia</taxon>
        <taxon>Chitinophagales</taxon>
        <taxon>Chitinophagaceae</taxon>
        <taxon>Flavisolibacter</taxon>
    </lineage>
</organism>
<reference evidence="2 3" key="1">
    <citation type="journal article" date="2015" name="Int. J. Syst. Evol. Microbiol.">
        <title>Flavisolibacter ginsenosidimutans sp. nov., with ginsenoside-converting activity isolated from soil used for cultivating ginseng.</title>
        <authorList>
            <person name="Zhao Y."/>
            <person name="Liu Q."/>
            <person name="Kang M.S."/>
            <person name="Jin F."/>
            <person name="Yu H."/>
            <person name="Im W.T."/>
        </authorList>
    </citation>
    <scope>NUCLEOTIDE SEQUENCE [LARGE SCALE GENOMIC DNA]</scope>
    <source>
        <strain evidence="2 3">Gsoil 636</strain>
    </source>
</reference>
<dbReference type="AlphaFoldDB" id="A0A5B8UHB8"/>
<accession>A0A5B8UHB8</accession>
<dbReference type="CDD" id="cd00657">
    <property type="entry name" value="Ferritin_like"/>
    <property type="match status" value="1"/>
</dbReference>
<gene>
    <name evidence="2" type="ORF">FSB75_07425</name>
</gene>
<sequence>MEMTKPTAKEDTTLLDELAQKEFNRRKFLRFSSLIGVSAVALSGAGLSGCYRDNMLTGGGDNNSVNLGSGDIGVLNYAYALEQLEAAFYTQVIATPFSGISALESEYLKDIRDHEIAHREFFKAALGSNAIPGLQVDFSSINFSSRDSVLGTAKAFEDLGVAAYNGAGRLLTSTDYLTLAGKIVSVEARHAALIRDLISNGSFADLASLSSMGANNANGLDAAMNPPDVLAIASAYVKTQIDASNLPK</sequence>
<protein>
    <submittedName>
        <fullName evidence="2">Ferritin-like domain-containing protein</fullName>
    </submittedName>
</protein>
<keyword evidence="1" id="KW-0472">Membrane</keyword>
<proteinExistence type="predicted"/>
<feature type="transmembrane region" description="Helical" evidence="1">
    <location>
        <begin position="28"/>
        <end position="47"/>
    </location>
</feature>
<name>A0A5B8UHB8_9BACT</name>
<dbReference type="RefSeq" id="WP_146784972.1">
    <property type="nucleotide sequence ID" value="NZ_BAABIO010000001.1"/>
</dbReference>
<dbReference type="SUPFAM" id="SSF47240">
    <property type="entry name" value="Ferritin-like"/>
    <property type="match status" value="1"/>
</dbReference>
<keyword evidence="3" id="KW-1185">Reference proteome</keyword>
<dbReference type="EMBL" id="CP042433">
    <property type="protein sequence ID" value="QEC55726.1"/>
    <property type="molecule type" value="Genomic_DNA"/>
</dbReference>
<dbReference type="Proteomes" id="UP000321204">
    <property type="component" value="Chromosome"/>
</dbReference>
<keyword evidence="1" id="KW-1133">Transmembrane helix</keyword>
<dbReference type="OrthoDB" id="954262at2"/>
<keyword evidence="1" id="KW-0812">Transmembrane</keyword>
<evidence type="ECO:0000256" key="1">
    <source>
        <dbReference type="SAM" id="Phobius"/>
    </source>
</evidence>
<evidence type="ECO:0000313" key="2">
    <source>
        <dbReference type="EMBL" id="QEC55726.1"/>
    </source>
</evidence>